<name>L2GS17_VAVCU</name>
<dbReference type="Proteomes" id="UP000011081">
    <property type="component" value="Unassembled WGS sequence"/>
</dbReference>
<dbReference type="EMBL" id="GL877444">
    <property type="protein sequence ID" value="ELA46451.1"/>
    <property type="molecule type" value="Genomic_DNA"/>
</dbReference>
<dbReference type="OrthoDB" id="10502424at2759"/>
<dbReference type="GeneID" id="19879914"/>
<dbReference type="OMA" id="CNDHRAT"/>
<sequence length="146" mass="16520">MFVVKNLIAFYESLATRESTKPAKINKRGDNTTKLVELYDSQAMANIKKGTAYDSFKAGRRTTKVGARQIDAHVVVSLDQPMLVECRDAVEIDNPPEQMRSGCKDRELVKEIVCSDTIAVKPCKKRVNFDIALNKVHVYEKVEWVD</sequence>
<accession>L2GS17</accession>
<dbReference type="HOGENOM" id="CLU_1778870_0_0_1"/>
<reference evidence="2" key="1">
    <citation type="submission" date="2011-03" db="EMBL/GenBank/DDBJ databases">
        <title>The genome sequence of Vavraia culicis strain floridensis.</title>
        <authorList>
            <consortium name="The Broad Institute Genome Sequencing Platform"/>
            <person name="Cuomo C."/>
            <person name="Becnel J."/>
            <person name="Sanscrainte N."/>
            <person name="Young S.K."/>
            <person name="Zeng Q."/>
            <person name="Gargeya S."/>
            <person name="Fitzgerald M."/>
            <person name="Haas B."/>
            <person name="Abouelleil A."/>
            <person name="Alvarado L."/>
            <person name="Arachchi H.M."/>
            <person name="Berlin A."/>
            <person name="Chapman S.B."/>
            <person name="Gearin G."/>
            <person name="Goldberg J."/>
            <person name="Griggs A."/>
            <person name="Gujja S."/>
            <person name="Hansen M."/>
            <person name="Heiman D."/>
            <person name="Howarth C."/>
            <person name="Larimer J."/>
            <person name="Lui A."/>
            <person name="MacDonald P.J.P."/>
            <person name="McCowen C."/>
            <person name="Montmayeur A."/>
            <person name="Murphy C."/>
            <person name="Neiman D."/>
            <person name="Pearson M."/>
            <person name="Priest M."/>
            <person name="Roberts A."/>
            <person name="Saif S."/>
            <person name="Shea T."/>
            <person name="Sisk P."/>
            <person name="Stolte C."/>
            <person name="Sykes S."/>
            <person name="Wortman J."/>
            <person name="Nusbaum C."/>
            <person name="Birren B."/>
        </authorList>
    </citation>
    <scope>NUCLEOTIDE SEQUENCE [LARGE SCALE GENOMIC DNA]</scope>
    <source>
        <strain evidence="2">floridensis</strain>
    </source>
</reference>
<dbReference type="RefSeq" id="XP_008075059.1">
    <property type="nucleotide sequence ID" value="XM_008076868.1"/>
</dbReference>
<organism evidence="1 2">
    <name type="scientific">Vavraia culicis (isolate floridensis)</name>
    <name type="common">Microsporidian parasite</name>
    <dbReference type="NCBI Taxonomy" id="948595"/>
    <lineage>
        <taxon>Eukaryota</taxon>
        <taxon>Fungi</taxon>
        <taxon>Fungi incertae sedis</taxon>
        <taxon>Microsporidia</taxon>
        <taxon>Pleistophoridae</taxon>
        <taxon>Vavraia</taxon>
    </lineage>
</organism>
<protein>
    <submittedName>
        <fullName evidence="1">Uncharacterized protein</fullName>
    </submittedName>
</protein>
<keyword evidence="2" id="KW-1185">Reference proteome</keyword>
<dbReference type="VEuPathDB" id="MicrosporidiaDB:VCUG_02046"/>
<proteinExistence type="predicted"/>
<dbReference type="AlphaFoldDB" id="L2GS17"/>
<evidence type="ECO:0000313" key="1">
    <source>
        <dbReference type="EMBL" id="ELA46451.1"/>
    </source>
</evidence>
<dbReference type="InParanoid" id="L2GS17"/>
<gene>
    <name evidence="1" type="ORF">VCUG_02046</name>
</gene>
<evidence type="ECO:0000313" key="2">
    <source>
        <dbReference type="Proteomes" id="UP000011081"/>
    </source>
</evidence>